<dbReference type="RefSeq" id="WP_210417900.1">
    <property type="nucleotide sequence ID" value="NZ_CP042913.1"/>
</dbReference>
<evidence type="ECO:0000313" key="3">
    <source>
        <dbReference type="EMBL" id="QEG33983.1"/>
    </source>
</evidence>
<dbReference type="KEGG" id="bgok:Pr1d_12540"/>
<dbReference type="Gene3D" id="2.60.120.200">
    <property type="match status" value="1"/>
</dbReference>
<feature type="chain" id="PRO_5023037211" evidence="2">
    <location>
        <begin position="18"/>
        <end position="555"/>
    </location>
</feature>
<dbReference type="InterPro" id="IPR011042">
    <property type="entry name" value="6-blade_b-propeller_TolB-like"/>
</dbReference>
<dbReference type="Pfam" id="PF07676">
    <property type="entry name" value="PD40"/>
    <property type="match status" value="3"/>
</dbReference>
<reference evidence="3 4" key="1">
    <citation type="submission" date="2019-08" db="EMBL/GenBank/DDBJ databases">
        <title>Deep-cultivation of Planctomycetes and their phenomic and genomic characterization uncovers novel biology.</title>
        <authorList>
            <person name="Wiegand S."/>
            <person name="Jogler M."/>
            <person name="Boedeker C."/>
            <person name="Pinto D."/>
            <person name="Vollmers J."/>
            <person name="Rivas-Marin E."/>
            <person name="Kohn T."/>
            <person name="Peeters S.H."/>
            <person name="Heuer A."/>
            <person name="Rast P."/>
            <person name="Oberbeckmann S."/>
            <person name="Bunk B."/>
            <person name="Jeske O."/>
            <person name="Meyerdierks A."/>
            <person name="Storesund J.E."/>
            <person name="Kallscheuer N."/>
            <person name="Luecker S."/>
            <person name="Lage O.M."/>
            <person name="Pohl T."/>
            <person name="Merkel B.J."/>
            <person name="Hornburger P."/>
            <person name="Mueller R.-W."/>
            <person name="Bruemmer F."/>
            <person name="Labrenz M."/>
            <person name="Spormann A.M."/>
            <person name="Op den Camp H."/>
            <person name="Overmann J."/>
            <person name="Amann R."/>
            <person name="Jetten M.S.M."/>
            <person name="Mascher T."/>
            <person name="Medema M.H."/>
            <person name="Devos D.P."/>
            <person name="Kaster A.-K."/>
            <person name="Ovreas L."/>
            <person name="Rohde M."/>
            <person name="Galperin M.Y."/>
            <person name="Jogler C."/>
        </authorList>
    </citation>
    <scope>NUCLEOTIDE SEQUENCE [LARGE SCALE GENOMIC DNA]</scope>
    <source>
        <strain evidence="3 4">Pr1d</strain>
    </source>
</reference>
<sequence length="555" mass="61771" precursor="true">MKAIRIVAALALSSVLAVTSYSECAYSASYRFLCEIGEQLKSLDELATQRFYPMLQVEENAYRRRAPIMSTKGNALGVFESHGDIGSVKHNGDVSYDGQTQCFHLSGSGTNMWSDQDEFHFLWKKLTGDFILTTNVTFLGEGVDPHRKLGWMIRSDLDSDSAYVDVALHGDGLTSMQYRRSQGAETEQIESAVKNPAVLQLERRDGKYVMSVARRGEAFVSEELTDLNLPEEVYVGLFVCAHNPEVVESADFHNVRITLPAQKDFRPYQDYIGSRLETMNVDTGERHVQHVDSGAIQAPNWTKTGNALICNRDGRLFRFDLGSKKLTEIDTAFANRNNNDHALSFDGATLGISHHSADHNGDSMVYTVPIMGGRPQLITTQGPSYFHGWSPDGQWLTYTGGRNGNFDIYKIRSDGSGAEIRLTTNDSLDDGSEFAPDGQFIYFNSSRSGRMQIWRMKPDGTAQEQVTDDEYNNWFPHLAPDGKRLVMLSYSSDIAADDHPWYKPVTLRMMPTAGGKPIVIAYLYGGQGTINVPSWSPDSRSIAFVSNSRLPGEVP</sequence>
<organism evidence="3 4">
    <name type="scientific">Bythopirellula goksoeyrii</name>
    <dbReference type="NCBI Taxonomy" id="1400387"/>
    <lineage>
        <taxon>Bacteria</taxon>
        <taxon>Pseudomonadati</taxon>
        <taxon>Planctomycetota</taxon>
        <taxon>Planctomycetia</taxon>
        <taxon>Pirellulales</taxon>
        <taxon>Lacipirellulaceae</taxon>
        <taxon>Bythopirellula</taxon>
    </lineage>
</organism>
<keyword evidence="2" id="KW-0732">Signal</keyword>
<feature type="signal peptide" evidence="2">
    <location>
        <begin position="1"/>
        <end position="17"/>
    </location>
</feature>
<evidence type="ECO:0000256" key="1">
    <source>
        <dbReference type="ARBA" id="ARBA00009820"/>
    </source>
</evidence>
<dbReference type="Proteomes" id="UP000323917">
    <property type="component" value="Chromosome"/>
</dbReference>
<dbReference type="Gene3D" id="2.120.10.30">
    <property type="entry name" value="TolB, C-terminal domain"/>
    <property type="match status" value="1"/>
</dbReference>
<protein>
    <submittedName>
        <fullName evidence="3">Translocation protein TolB</fullName>
    </submittedName>
</protein>
<dbReference type="PANTHER" id="PTHR36842:SF1">
    <property type="entry name" value="PROTEIN TOLB"/>
    <property type="match status" value="1"/>
</dbReference>
<evidence type="ECO:0000256" key="2">
    <source>
        <dbReference type="SAM" id="SignalP"/>
    </source>
</evidence>
<keyword evidence="4" id="KW-1185">Reference proteome</keyword>
<name>A0A5B9QIL8_9BACT</name>
<gene>
    <name evidence="3" type="ORF">Pr1d_12540</name>
</gene>
<dbReference type="AlphaFoldDB" id="A0A5B9QIL8"/>
<evidence type="ECO:0000313" key="4">
    <source>
        <dbReference type="Proteomes" id="UP000323917"/>
    </source>
</evidence>
<comment type="similarity">
    <text evidence="1">Belongs to the TolB family.</text>
</comment>
<dbReference type="EMBL" id="CP042913">
    <property type="protein sequence ID" value="QEG33983.1"/>
    <property type="molecule type" value="Genomic_DNA"/>
</dbReference>
<dbReference type="SUPFAM" id="SSF82171">
    <property type="entry name" value="DPP6 N-terminal domain-like"/>
    <property type="match status" value="1"/>
</dbReference>
<dbReference type="PANTHER" id="PTHR36842">
    <property type="entry name" value="PROTEIN TOLB HOMOLOG"/>
    <property type="match status" value="1"/>
</dbReference>
<accession>A0A5B9QIL8</accession>
<dbReference type="InterPro" id="IPR011659">
    <property type="entry name" value="WD40"/>
</dbReference>
<proteinExistence type="inferred from homology"/>